<comment type="caution">
    <text evidence="3">The sequence shown here is derived from an EMBL/GenBank/DDBJ whole genome shotgun (WGS) entry which is preliminary data.</text>
</comment>
<feature type="transmembrane region" description="Helical" evidence="1">
    <location>
        <begin position="62"/>
        <end position="85"/>
    </location>
</feature>
<feature type="domain" description="Protein-glutamine gamma-glutamyltransferase-like C-terminal" evidence="2">
    <location>
        <begin position="132"/>
        <end position="199"/>
    </location>
</feature>
<gene>
    <name evidence="3" type="ORF">H9651_06075</name>
</gene>
<dbReference type="InterPro" id="IPR025403">
    <property type="entry name" value="TgpA-like_C"/>
</dbReference>
<dbReference type="Pfam" id="PF13559">
    <property type="entry name" value="DUF4129"/>
    <property type="match status" value="1"/>
</dbReference>
<protein>
    <submittedName>
        <fullName evidence="3">DUF4129 domain-containing protein</fullName>
    </submittedName>
</protein>
<evidence type="ECO:0000313" key="4">
    <source>
        <dbReference type="Proteomes" id="UP000648352"/>
    </source>
</evidence>
<dbReference type="Proteomes" id="UP000648352">
    <property type="component" value="Unassembled WGS sequence"/>
</dbReference>
<dbReference type="EMBL" id="JACSQP010000003">
    <property type="protein sequence ID" value="MBD7957197.1"/>
    <property type="molecule type" value="Genomic_DNA"/>
</dbReference>
<keyword evidence="1" id="KW-1133">Transmembrane helix</keyword>
<proteinExistence type="predicted"/>
<evidence type="ECO:0000259" key="2">
    <source>
        <dbReference type="Pfam" id="PF13559"/>
    </source>
</evidence>
<evidence type="ECO:0000256" key="1">
    <source>
        <dbReference type="SAM" id="Phobius"/>
    </source>
</evidence>
<reference evidence="3 4" key="1">
    <citation type="submission" date="2020-08" db="EMBL/GenBank/DDBJ databases">
        <title>A Genomic Blueprint of the Chicken Gut Microbiome.</title>
        <authorList>
            <person name="Gilroy R."/>
            <person name="Ravi A."/>
            <person name="Getino M."/>
            <person name="Pursley I."/>
            <person name="Horton D.L."/>
            <person name="Alikhan N.-F."/>
            <person name="Baker D."/>
            <person name="Gharbi K."/>
            <person name="Hall N."/>
            <person name="Watson M."/>
            <person name="Adriaenssens E.M."/>
            <person name="Foster-Nyarko E."/>
            <person name="Jarju S."/>
            <person name="Secka A."/>
            <person name="Antonio M."/>
            <person name="Oren A."/>
            <person name="Chaudhuri R."/>
            <person name="La Ragione R.M."/>
            <person name="Hildebrand F."/>
            <person name="Pallen M.J."/>
        </authorList>
    </citation>
    <scope>NUCLEOTIDE SEQUENCE [LARGE SCALE GENOMIC DNA]</scope>
    <source>
        <strain evidence="3 4">Sa4CUA7</strain>
    </source>
</reference>
<name>A0ABR8S147_9MICO</name>
<keyword evidence="1" id="KW-0812">Transmembrane</keyword>
<sequence length="219" mass="23244">MGAALTVAAPLIPDADEAREWAERELADRIYEIAEPTPLDRFALGVAQFFEDLFTRALPAAWGPWLAVLVTVVIVGVVVVAILVWGLPRASGRSRGGSELFGEAQRRTAAELRAAAADHAARGEWDAAITERFRALATGLGERGVVDAVPGATVHAFARDAAAAFPGFADDLEQAATVFDDVRYLRRPGTAERYAQVAAVDDAVATTVPRRTDLAPAAP</sequence>
<accession>A0ABR8S147</accession>
<evidence type="ECO:0000313" key="3">
    <source>
        <dbReference type="EMBL" id="MBD7957197.1"/>
    </source>
</evidence>
<keyword evidence="4" id="KW-1185">Reference proteome</keyword>
<organism evidence="3 4">
    <name type="scientific">Microbacterium pullorum</name>
    <dbReference type="NCBI Taxonomy" id="2762236"/>
    <lineage>
        <taxon>Bacteria</taxon>
        <taxon>Bacillati</taxon>
        <taxon>Actinomycetota</taxon>
        <taxon>Actinomycetes</taxon>
        <taxon>Micrococcales</taxon>
        <taxon>Microbacteriaceae</taxon>
        <taxon>Microbacterium</taxon>
    </lineage>
</organism>
<keyword evidence="1" id="KW-0472">Membrane</keyword>
<dbReference type="RefSeq" id="WP_191718368.1">
    <property type="nucleotide sequence ID" value="NZ_JACSQP010000003.1"/>
</dbReference>